<evidence type="ECO:0000256" key="3">
    <source>
        <dbReference type="ARBA" id="ARBA00022723"/>
    </source>
</evidence>
<dbReference type="AlphaFoldDB" id="A0A3G8YA40"/>
<dbReference type="GO" id="GO:0019441">
    <property type="term" value="P:L-tryptophan catabolic process to kynurenine"/>
    <property type="evidence" value="ECO:0007669"/>
    <property type="project" value="UniProtKB-UniRule"/>
</dbReference>
<keyword evidence="11" id="KW-1185">Reference proteome</keyword>
<comment type="subunit">
    <text evidence="2 9">Homodimer.</text>
</comment>
<evidence type="ECO:0000256" key="7">
    <source>
        <dbReference type="ARBA" id="ARBA00048496"/>
    </source>
</evidence>
<name>A0A3G8YA40_9DEIO</name>
<dbReference type="Gene3D" id="3.50.30.50">
    <property type="entry name" value="Putative cyclase"/>
    <property type="match status" value="1"/>
</dbReference>
<feature type="active site" description="Proton donor/acceptor" evidence="9">
    <location>
        <position position="62"/>
    </location>
</feature>
<dbReference type="InterPro" id="IPR017484">
    <property type="entry name" value="Kynurenine_formamidase_bac"/>
</dbReference>
<feature type="binding site" evidence="9">
    <location>
        <position position="56"/>
    </location>
    <ligand>
        <name>Zn(2+)</name>
        <dbReference type="ChEBI" id="CHEBI:29105"/>
        <label>1</label>
    </ligand>
</feature>
<dbReference type="OrthoDB" id="9796085at2"/>
<feature type="binding site" evidence="9">
    <location>
        <position position="22"/>
    </location>
    <ligand>
        <name>substrate</name>
    </ligand>
</feature>
<dbReference type="GO" id="GO:0004061">
    <property type="term" value="F:arylformamidase activity"/>
    <property type="evidence" value="ECO:0007669"/>
    <property type="project" value="UniProtKB-UniRule"/>
</dbReference>
<dbReference type="Proteomes" id="UP000276417">
    <property type="component" value="Chromosome 1"/>
</dbReference>
<evidence type="ECO:0000313" key="11">
    <source>
        <dbReference type="Proteomes" id="UP000276417"/>
    </source>
</evidence>
<keyword evidence="3 9" id="KW-0479">Metal-binding</keyword>
<dbReference type="InterPro" id="IPR037175">
    <property type="entry name" value="KFase_sf"/>
</dbReference>
<evidence type="ECO:0000256" key="8">
    <source>
        <dbReference type="ARBA" id="ARBA00060547"/>
    </source>
</evidence>
<reference evidence="10 11" key="1">
    <citation type="submission" date="2018-11" db="EMBL/GenBank/DDBJ databases">
        <title>Deinococcus shelandsis sp. nov., isolated from South Shetland Islands soil of Antarctica.</title>
        <authorList>
            <person name="Tian J."/>
        </authorList>
    </citation>
    <scope>NUCLEOTIDE SEQUENCE [LARGE SCALE GENOMIC DNA]</scope>
    <source>
        <strain evidence="10 11">S14-83T</strain>
    </source>
</reference>
<feature type="binding site" evidence="9">
    <location>
        <position position="58"/>
    </location>
    <ligand>
        <name>Zn(2+)</name>
        <dbReference type="ChEBI" id="CHEBI:29105"/>
        <label>1</label>
    </ligand>
</feature>
<evidence type="ECO:0000256" key="6">
    <source>
        <dbReference type="ARBA" id="ARBA00023079"/>
    </source>
</evidence>
<evidence type="ECO:0000256" key="4">
    <source>
        <dbReference type="ARBA" id="ARBA00022801"/>
    </source>
</evidence>
<accession>A0A3G8YA40</accession>
<feature type="binding site" evidence="9">
    <location>
        <position position="52"/>
    </location>
    <ligand>
        <name>Zn(2+)</name>
        <dbReference type="ChEBI" id="CHEBI:29105"/>
        <label>1</label>
    </ligand>
</feature>
<feature type="binding site" evidence="9">
    <location>
        <position position="58"/>
    </location>
    <ligand>
        <name>Zn(2+)</name>
        <dbReference type="ChEBI" id="CHEBI:29105"/>
        <label>2</label>
    </ligand>
</feature>
<gene>
    <name evidence="9" type="primary">kynB</name>
    <name evidence="10" type="ORF">EHF33_05310</name>
</gene>
<dbReference type="SUPFAM" id="SSF102198">
    <property type="entry name" value="Putative cyclase"/>
    <property type="match status" value="1"/>
</dbReference>
<feature type="binding site" evidence="9">
    <location>
        <position position="163"/>
    </location>
    <ligand>
        <name>Zn(2+)</name>
        <dbReference type="ChEBI" id="CHEBI:29105"/>
        <label>2</label>
    </ligand>
</feature>
<dbReference type="GO" id="GO:0004328">
    <property type="term" value="F:formamidase activity"/>
    <property type="evidence" value="ECO:0007669"/>
    <property type="project" value="InterPro"/>
</dbReference>
<dbReference type="EMBL" id="CP034183">
    <property type="protein sequence ID" value="AZI42238.1"/>
    <property type="molecule type" value="Genomic_DNA"/>
</dbReference>
<feature type="binding site" evidence="9">
    <location>
        <position position="175"/>
    </location>
    <ligand>
        <name>Zn(2+)</name>
        <dbReference type="ChEBI" id="CHEBI:29105"/>
        <label>2</label>
    </ligand>
</feature>
<dbReference type="EC" id="3.5.1.9" evidence="9"/>
<dbReference type="InterPro" id="IPR007325">
    <property type="entry name" value="KFase/CYL"/>
</dbReference>
<dbReference type="GO" id="GO:0008270">
    <property type="term" value="F:zinc ion binding"/>
    <property type="evidence" value="ECO:0007669"/>
    <property type="project" value="UniProtKB-UniRule"/>
</dbReference>
<dbReference type="FunFam" id="3.50.30.50:FF:000001">
    <property type="entry name" value="Kynurenine formamidase"/>
    <property type="match status" value="1"/>
</dbReference>
<dbReference type="HAMAP" id="MF_01969">
    <property type="entry name" value="KynB"/>
    <property type="match status" value="1"/>
</dbReference>
<organism evidence="10 11">
    <name type="scientific">Deinococcus psychrotolerans</name>
    <dbReference type="NCBI Taxonomy" id="2489213"/>
    <lineage>
        <taxon>Bacteria</taxon>
        <taxon>Thermotogati</taxon>
        <taxon>Deinococcota</taxon>
        <taxon>Deinococci</taxon>
        <taxon>Deinococcales</taxon>
        <taxon>Deinococcaceae</taxon>
        <taxon>Deinococcus</taxon>
    </lineage>
</organism>
<dbReference type="PANTHER" id="PTHR31118">
    <property type="entry name" value="CYCLASE-LIKE PROTEIN 2"/>
    <property type="match status" value="1"/>
</dbReference>
<dbReference type="Pfam" id="PF04199">
    <property type="entry name" value="Cyclase"/>
    <property type="match status" value="1"/>
</dbReference>
<keyword evidence="4 9" id="KW-0378">Hydrolase</keyword>
<dbReference type="KEGG" id="dph:EHF33_05310"/>
<proteinExistence type="inferred from homology"/>
<protein>
    <recommendedName>
        <fullName evidence="9">Kynurenine formamidase</fullName>
        <shortName evidence="9">KFA</shortName>
        <shortName evidence="9">KFase</shortName>
        <ecNumber evidence="9">3.5.1.9</ecNumber>
    </recommendedName>
    <alternativeName>
        <fullName evidence="9">Arylformamidase</fullName>
    </alternativeName>
    <alternativeName>
        <fullName evidence="9">N-formylkynurenine formamidase</fullName>
        <shortName evidence="9">FKF</shortName>
    </alternativeName>
</protein>
<keyword evidence="5 9" id="KW-0862">Zinc</keyword>
<dbReference type="RefSeq" id="WP_124868544.1">
    <property type="nucleotide sequence ID" value="NZ_CP034183.1"/>
</dbReference>
<dbReference type="UniPathway" id="UPA00333">
    <property type="reaction ID" value="UER00454"/>
</dbReference>
<comment type="similarity">
    <text evidence="9">Belongs to the Cyclase 1 superfamily. KynB family.</text>
</comment>
<comment type="cofactor">
    <cofactor evidence="9">
        <name>Zn(2+)</name>
        <dbReference type="ChEBI" id="CHEBI:29105"/>
    </cofactor>
    <text evidence="9">Binds 2 zinc ions per subunit.</text>
</comment>
<sequence length="215" mass="22619">MPDLPLGFRDISRALPNHHPTWPGDPPLIFAPAARIAGGDSVNTSSISTSTHTGTHVDAPWHYGDAAPKLDEVPLERYLGACLVVHVPPGDLVGAEVLSSLSDPLPPRLLLSTGQSAEWLTFPTDFRALDPAFVREAARRGVRLIGTDSPSIDPLTSKTLDAHQVCLEEGILIVEGLDLSGVEAGEYTLICLPLPLTGADGAPARAVLLPAGLLP</sequence>
<comment type="catalytic activity">
    <reaction evidence="7 9">
        <text>N-formyl-L-kynurenine + H2O = L-kynurenine + formate + H(+)</text>
        <dbReference type="Rhea" id="RHEA:13009"/>
        <dbReference type="ChEBI" id="CHEBI:15377"/>
        <dbReference type="ChEBI" id="CHEBI:15378"/>
        <dbReference type="ChEBI" id="CHEBI:15740"/>
        <dbReference type="ChEBI" id="CHEBI:57959"/>
        <dbReference type="ChEBI" id="CHEBI:58629"/>
        <dbReference type="EC" id="3.5.1.9"/>
    </reaction>
</comment>
<evidence type="ECO:0000256" key="9">
    <source>
        <dbReference type="HAMAP-Rule" id="MF_01969"/>
    </source>
</evidence>
<evidence type="ECO:0000313" key="10">
    <source>
        <dbReference type="EMBL" id="AZI42238.1"/>
    </source>
</evidence>
<dbReference type="PANTHER" id="PTHR31118:SF32">
    <property type="entry name" value="KYNURENINE FORMAMIDASE"/>
    <property type="match status" value="1"/>
</dbReference>
<evidence type="ECO:0000256" key="1">
    <source>
        <dbReference type="ARBA" id="ARBA00002204"/>
    </source>
</evidence>
<comment type="pathway">
    <text evidence="8 9">Amino-acid degradation; L-tryptophan degradation via kynurenine pathway; L-kynurenine from L-tryptophan: step 2/2.</text>
</comment>
<feature type="binding site" evidence="9">
    <location>
        <position position="175"/>
    </location>
    <ligand>
        <name>Zn(2+)</name>
        <dbReference type="ChEBI" id="CHEBI:29105"/>
        <label>1</label>
    </ligand>
</feature>
<comment type="function">
    <text evidence="1 9">Catalyzes the hydrolysis of N-formyl-L-kynurenine to L-kynurenine, the second step in the kynurenine pathway of tryptophan degradation.</text>
</comment>
<evidence type="ECO:0000256" key="5">
    <source>
        <dbReference type="ARBA" id="ARBA00022833"/>
    </source>
</evidence>
<keyword evidence="6 9" id="KW-0823">Tryptophan catabolism</keyword>
<evidence type="ECO:0000256" key="2">
    <source>
        <dbReference type="ARBA" id="ARBA00011738"/>
    </source>
</evidence>